<comment type="caution">
    <text evidence="1">The sequence shown here is derived from an EMBL/GenBank/DDBJ whole genome shotgun (WGS) entry which is preliminary data.</text>
</comment>
<keyword evidence="2" id="KW-1185">Reference proteome</keyword>
<accession>A0ABT2H997</accession>
<dbReference type="Proteomes" id="UP001165586">
    <property type="component" value="Unassembled WGS sequence"/>
</dbReference>
<proteinExistence type="predicted"/>
<reference evidence="1" key="1">
    <citation type="submission" date="2022-08" db="EMBL/GenBank/DDBJ databases">
        <authorList>
            <person name="Deng Y."/>
            <person name="Han X.-F."/>
            <person name="Zhang Y.-Q."/>
        </authorList>
    </citation>
    <scope>NUCLEOTIDE SEQUENCE</scope>
    <source>
        <strain evidence="1">CPCC 203386</strain>
    </source>
</reference>
<name>A0ABT2H997_9MICO</name>
<dbReference type="EMBL" id="JANLCJ010000040">
    <property type="protein sequence ID" value="MCS5736499.1"/>
    <property type="molecule type" value="Genomic_DNA"/>
</dbReference>
<evidence type="ECO:0000313" key="1">
    <source>
        <dbReference type="EMBL" id="MCS5736499.1"/>
    </source>
</evidence>
<dbReference type="RefSeq" id="WP_259542510.1">
    <property type="nucleotide sequence ID" value="NZ_JANLCJ010000040.1"/>
</dbReference>
<gene>
    <name evidence="1" type="ORF">N1032_22455</name>
</gene>
<sequence length="55" mass="6146">MKANKGTSHSDTELVQFATLMATKGMQKQYFIELVLEHQIITGGISGYSIDQTRQ</sequence>
<organism evidence="1 2">
    <name type="scientific">Herbiconiux daphne</name>
    <dbReference type="NCBI Taxonomy" id="2970914"/>
    <lineage>
        <taxon>Bacteria</taxon>
        <taxon>Bacillati</taxon>
        <taxon>Actinomycetota</taxon>
        <taxon>Actinomycetes</taxon>
        <taxon>Micrococcales</taxon>
        <taxon>Microbacteriaceae</taxon>
        <taxon>Herbiconiux</taxon>
    </lineage>
</organism>
<evidence type="ECO:0000313" key="2">
    <source>
        <dbReference type="Proteomes" id="UP001165586"/>
    </source>
</evidence>
<protein>
    <submittedName>
        <fullName evidence="1">Uncharacterized protein</fullName>
    </submittedName>
</protein>